<dbReference type="EMBL" id="BBMS01000071">
    <property type="protein sequence ID" value="GAL29708.1"/>
    <property type="molecule type" value="Genomic_DNA"/>
</dbReference>
<proteinExistence type="predicted"/>
<keyword evidence="2" id="KW-1185">Reference proteome</keyword>
<comment type="caution">
    <text evidence="1">The sequence shown here is derived from an EMBL/GenBank/DDBJ whole genome shotgun (WGS) entry which is preliminary data.</text>
</comment>
<dbReference type="Proteomes" id="UP000029223">
    <property type="component" value="Unassembled WGS sequence"/>
</dbReference>
<reference evidence="2" key="1">
    <citation type="submission" date="2014-09" db="EMBL/GenBank/DDBJ databases">
        <title>Vibrio variabilis JCM 19239. (C206) whole genome shotgun sequence.</title>
        <authorList>
            <person name="Sawabe T."/>
            <person name="Meirelles P."/>
            <person name="Nakanishi M."/>
            <person name="Sayaka M."/>
            <person name="Hattori M."/>
            <person name="Ohkuma M."/>
        </authorList>
    </citation>
    <scope>NUCLEOTIDE SEQUENCE [LARGE SCALE GENOMIC DNA]</scope>
    <source>
        <strain evidence="2">JCM 19239</strain>
    </source>
</reference>
<dbReference type="Pfam" id="PF06074">
    <property type="entry name" value="Portal_Mu"/>
    <property type="match status" value="1"/>
</dbReference>
<name>A0ABQ0JLS8_9VIBR</name>
<evidence type="ECO:0000313" key="2">
    <source>
        <dbReference type="Proteomes" id="UP000029223"/>
    </source>
</evidence>
<accession>A0ABQ0JLS8</accession>
<gene>
    <name evidence="1" type="ORF">JCM19239_6056</name>
</gene>
<evidence type="ECO:0000313" key="1">
    <source>
        <dbReference type="EMBL" id="GAL29708.1"/>
    </source>
</evidence>
<sequence length="140" mass="16079">MADSHVIGELRSIRSGLLGFDRQLQAGDDSKEAQQALELCQRWMSQPPSKNKLWDDVTWNLGEAVFQGMRVHELEWMLTDGLLLPKRVIDVPNRRWHFNADNELRLLTKEAPYEGIAVPEGRFLLTSTCMTVTTLMAWHC</sequence>
<organism evidence="1 2">
    <name type="scientific">Vibrio variabilis</name>
    <dbReference type="NCBI Taxonomy" id="990271"/>
    <lineage>
        <taxon>Bacteria</taxon>
        <taxon>Pseudomonadati</taxon>
        <taxon>Pseudomonadota</taxon>
        <taxon>Gammaproteobacteria</taxon>
        <taxon>Vibrionales</taxon>
        <taxon>Vibrionaceae</taxon>
        <taxon>Vibrio</taxon>
    </lineage>
</organism>
<protein>
    <submittedName>
        <fullName evidence="1">Mu-like prophage FluMu protein gp29</fullName>
    </submittedName>
</protein>
<dbReference type="InterPro" id="IPR009279">
    <property type="entry name" value="Portal_Mu"/>
</dbReference>